<feature type="region of interest" description="Disordered" evidence="2">
    <location>
        <begin position="484"/>
        <end position="508"/>
    </location>
</feature>
<sequence>MSSSSSYYHNEHLFKAPHHQEIYQKYIHRKGVTPEKGFELQEGQYPEVGEQISLRGWRRLSKPRTKISKDLVHEFYTNAVRTEEELASGEDYPYTSYVRGKEVEFSAAKIREVLRIKQMTLGAETDFKTRQFEDQRLDDVIREICMPGAQWKMSSSQPPHPIQLRRQDLTPVARVLIHSIIKGHDVRVEELIADNIAVLAEGVQGRSKFCFPSTIYRLCKEAGVPMGEFKNSDQIHIARPITAKVMTTTRGKIFNQPQNQPMEADEDNYDAENLYTNHEQNQEMHYEAEMHYDAAGAEEDNYQYQEQPNFEAYKSNFQQYKEDQNQGFQFLNEELASMKIRQEQFFENMQKAQSQYLEELKLLRTRQDEMVNQQNSFYRQIKRNQEKTIKKIEEVKKFQVNQTLMGARRTTEEKLEERMHETRNEIIEMRKQIRDWTRNASSREGYCCWAHQQANPNLVEIPPHKIPDFLHNNVANKKDSYFGALKSDLQQGESSQVADQTTQNPPNP</sequence>
<evidence type="ECO:0000313" key="4">
    <source>
        <dbReference type="EMBL" id="MED6189524.1"/>
    </source>
</evidence>
<evidence type="ECO:0000256" key="2">
    <source>
        <dbReference type="SAM" id="MobiDB-lite"/>
    </source>
</evidence>
<organism evidence="4 5">
    <name type="scientific">Stylosanthes scabra</name>
    <dbReference type="NCBI Taxonomy" id="79078"/>
    <lineage>
        <taxon>Eukaryota</taxon>
        <taxon>Viridiplantae</taxon>
        <taxon>Streptophyta</taxon>
        <taxon>Embryophyta</taxon>
        <taxon>Tracheophyta</taxon>
        <taxon>Spermatophyta</taxon>
        <taxon>Magnoliopsida</taxon>
        <taxon>eudicotyledons</taxon>
        <taxon>Gunneridae</taxon>
        <taxon>Pentapetalae</taxon>
        <taxon>rosids</taxon>
        <taxon>fabids</taxon>
        <taxon>Fabales</taxon>
        <taxon>Fabaceae</taxon>
        <taxon>Papilionoideae</taxon>
        <taxon>50 kb inversion clade</taxon>
        <taxon>dalbergioids sensu lato</taxon>
        <taxon>Dalbergieae</taxon>
        <taxon>Pterocarpus clade</taxon>
        <taxon>Stylosanthes</taxon>
    </lineage>
</organism>
<name>A0ABU6WW30_9FABA</name>
<keyword evidence="1" id="KW-0175">Coiled coil</keyword>
<gene>
    <name evidence="4" type="ORF">PIB30_096744</name>
</gene>
<protein>
    <recommendedName>
        <fullName evidence="3">Putative plant transposon protein domain-containing protein</fullName>
    </recommendedName>
</protein>
<feature type="coiled-coil region" evidence="1">
    <location>
        <begin position="412"/>
        <end position="439"/>
    </location>
</feature>
<dbReference type="EMBL" id="JASCZI010183563">
    <property type="protein sequence ID" value="MED6189524.1"/>
    <property type="molecule type" value="Genomic_DNA"/>
</dbReference>
<evidence type="ECO:0000256" key="1">
    <source>
        <dbReference type="SAM" id="Coils"/>
    </source>
</evidence>
<dbReference type="Proteomes" id="UP001341840">
    <property type="component" value="Unassembled WGS sequence"/>
</dbReference>
<feature type="domain" description="Putative plant transposon protein" evidence="3">
    <location>
        <begin position="55"/>
        <end position="225"/>
    </location>
</feature>
<proteinExistence type="predicted"/>
<keyword evidence="5" id="KW-1185">Reference proteome</keyword>
<reference evidence="4 5" key="1">
    <citation type="journal article" date="2023" name="Plants (Basel)">
        <title>Bridging the Gap: Combining Genomics and Transcriptomics Approaches to Understand Stylosanthes scabra, an Orphan Legume from the Brazilian Caatinga.</title>
        <authorList>
            <person name="Ferreira-Neto J.R.C."/>
            <person name="da Silva M.D."/>
            <person name="Binneck E."/>
            <person name="de Melo N.F."/>
            <person name="da Silva R.H."/>
            <person name="de Melo A.L.T.M."/>
            <person name="Pandolfi V."/>
            <person name="Bustamante F.O."/>
            <person name="Brasileiro-Vidal A.C."/>
            <person name="Benko-Iseppon A.M."/>
        </authorList>
    </citation>
    <scope>NUCLEOTIDE SEQUENCE [LARGE SCALE GENOMIC DNA]</scope>
    <source>
        <tissue evidence="4">Leaves</tissue>
    </source>
</reference>
<comment type="caution">
    <text evidence="4">The sequence shown here is derived from an EMBL/GenBank/DDBJ whole genome shotgun (WGS) entry which is preliminary data.</text>
</comment>
<feature type="compositionally biased region" description="Polar residues" evidence="2">
    <location>
        <begin position="488"/>
        <end position="508"/>
    </location>
</feature>
<evidence type="ECO:0000313" key="5">
    <source>
        <dbReference type="Proteomes" id="UP001341840"/>
    </source>
</evidence>
<dbReference type="InterPro" id="IPR046796">
    <property type="entry name" value="Transposase_32_dom"/>
</dbReference>
<evidence type="ECO:0000259" key="3">
    <source>
        <dbReference type="Pfam" id="PF20167"/>
    </source>
</evidence>
<accession>A0ABU6WW30</accession>
<dbReference type="Pfam" id="PF20167">
    <property type="entry name" value="Transposase_32"/>
    <property type="match status" value="1"/>
</dbReference>